<keyword evidence="10" id="KW-0067">ATP-binding</keyword>
<evidence type="ECO:0000259" key="15">
    <source>
        <dbReference type="PROSITE" id="PS50109"/>
    </source>
</evidence>
<dbReference type="Pfam" id="PF00512">
    <property type="entry name" value="HisKA"/>
    <property type="match status" value="1"/>
</dbReference>
<dbReference type="PROSITE" id="PS50109">
    <property type="entry name" value="HIS_KIN"/>
    <property type="match status" value="1"/>
</dbReference>
<feature type="transmembrane region" description="Helical" evidence="14">
    <location>
        <begin position="145"/>
        <end position="167"/>
    </location>
</feature>
<dbReference type="GO" id="GO:0005524">
    <property type="term" value="F:ATP binding"/>
    <property type="evidence" value="ECO:0007669"/>
    <property type="project" value="UniProtKB-KW"/>
</dbReference>
<keyword evidence="7 14" id="KW-0812">Transmembrane</keyword>
<dbReference type="CDD" id="cd00082">
    <property type="entry name" value="HisKA"/>
    <property type="match status" value="1"/>
</dbReference>
<comment type="catalytic activity">
    <reaction evidence="1">
        <text>ATP + protein L-histidine = ADP + protein N-phospho-L-histidine.</text>
        <dbReference type="EC" id="2.7.13.3"/>
    </reaction>
</comment>
<evidence type="ECO:0000256" key="10">
    <source>
        <dbReference type="ARBA" id="ARBA00022840"/>
    </source>
</evidence>
<dbReference type="SUPFAM" id="SSF47384">
    <property type="entry name" value="Homodimeric domain of signal transducing histidine kinase"/>
    <property type="match status" value="1"/>
</dbReference>
<dbReference type="InterPro" id="IPR036097">
    <property type="entry name" value="HisK_dim/P_sf"/>
</dbReference>
<dbReference type="EMBL" id="JABCJR010000019">
    <property type="protein sequence ID" value="NMR70548.1"/>
    <property type="molecule type" value="Genomic_DNA"/>
</dbReference>
<dbReference type="AlphaFoldDB" id="A0AAP8MSU5"/>
<evidence type="ECO:0000256" key="2">
    <source>
        <dbReference type="ARBA" id="ARBA00004651"/>
    </source>
</evidence>
<evidence type="ECO:0000313" key="18">
    <source>
        <dbReference type="Proteomes" id="UP000235611"/>
    </source>
</evidence>
<dbReference type="InterPro" id="IPR036890">
    <property type="entry name" value="HATPase_C_sf"/>
</dbReference>
<dbReference type="InterPro" id="IPR005467">
    <property type="entry name" value="His_kinase_dom"/>
</dbReference>
<dbReference type="EC" id="2.7.13.3" evidence="3"/>
<accession>A0AAP8MSU5</accession>
<evidence type="ECO:0000256" key="9">
    <source>
        <dbReference type="ARBA" id="ARBA00022777"/>
    </source>
</evidence>
<dbReference type="SMART" id="SM00388">
    <property type="entry name" value="HisKA"/>
    <property type="match status" value="1"/>
</dbReference>
<evidence type="ECO:0000256" key="1">
    <source>
        <dbReference type="ARBA" id="ARBA00000085"/>
    </source>
</evidence>
<evidence type="ECO:0000256" key="4">
    <source>
        <dbReference type="ARBA" id="ARBA00022475"/>
    </source>
</evidence>
<dbReference type="InterPro" id="IPR003661">
    <property type="entry name" value="HisK_dim/P_dom"/>
</dbReference>
<evidence type="ECO:0000256" key="5">
    <source>
        <dbReference type="ARBA" id="ARBA00022553"/>
    </source>
</evidence>
<dbReference type="Gene3D" id="1.10.287.130">
    <property type="match status" value="1"/>
</dbReference>
<evidence type="ECO:0000256" key="12">
    <source>
        <dbReference type="ARBA" id="ARBA00023012"/>
    </source>
</evidence>
<dbReference type="GO" id="GO:0000155">
    <property type="term" value="F:phosphorelay sensor kinase activity"/>
    <property type="evidence" value="ECO:0007669"/>
    <property type="project" value="InterPro"/>
</dbReference>
<evidence type="ECO:0000256" key="14">
    <source>
        <dbReference type="SAM" id="Phobius"/>
    </source>
</evidence>
<dbReference type="GO" id="GO:0005886">
    <property type="term" value="C:plasma membrane"/>
    <property type="evidence" value="ECO:0007669"/>
    <property type="project" value="UniProtKB-SubCell"/>
</dbReference>
<evidence type="ECO:0000313" key="17">
    <source>
        <dbReference type="EMBL" id="PMP06003.1"/>
    </source>
</evidence>
<dbReference type="Proteomes" id="UP000235611">
    <property type="component" value="Unassembled WGS sequence"/>
</dbReference>
<dbReference type="RefSeq" id="WP_017031982.1">
    <property type="nucleotide sequence ID" value="NZ_JABBXC010000002.1"/>
</dbReference>
<keyword evidence="13 14" id="KW-0472">Membrane</keyword>
<keyword evidence="4" id="KW-1003">Cell membrane</keyword>
<sequence>MKIRHSLRLYFLAVMLLVGSMTIIIMSGIAISYFFSGMGAAMEASMRTQAHQLKPVDNHPMTLGEMTVASRWQDLPLSIRHIFKENEVVPNKLLKHVEGIPLITPPKAGYFVLKVVEKNDITYVSLQLPEKTDNTHFRDEEFPHIFSIIFTALGALCLFSATLFGILRTVSTPIENLREWTKSLDKDQLKQPVPHFQFSELNSLASIVQSSLSSVQDSLDRETQFLGYASHELRTPIAVIRSNTELLRKMISRDVDKARQDEVLKRIERTVFTMTDLTETLLWLNRREDRPLQPKTIALGELITQIRYDLSYLLQGKQVNVLLESDDSRLDLPLGLCRIVITNLIRNAFQHTYHGEVEIKQIGKELQINNYNLTDNGSEQELGFGLGLELTERLIKRYGWHYENITLHSGMNVLIEFRHQ</sequence>
<dbReference type="PANTHER" id="PTHR45528:SF1">
    <property type="entry name" value="SENSOR HISTIDINE KINASE CPXA"/>
    <property type="match status" value="1"/>
</dbReference>
<dbReference type="EMBL" id="MDBO01000128">
    <property type="protein sequence ID" value="PMP06003.1"/>
    <property type="molecule type" value="Genomic_DNA"/>
</dbReference>
<keyword evidence="11 14" id="KW-1133">Transmembrane helix</keyword>
<evidence type="ECO:0000256" key="3">
    <source>
        <dbReference type="ARBA" id="ARBA00012438"/>
    </source>
</evidence>
<evidence type="ECO:0000256" key="6">
    <source>
        <dbReference type="ARBA" id="ARBA00022679"/>
    </source>
</evidence>
<dbReference type="Proteomes" id="UP000590068">
    <property type="component" value="Unassembled WGS sequence"/>
</dbReference>
<keyword evidence="6" id="KW-0808">Transferase</keyword>
<gene>
    <name evidence="17" type="ORF">BCS93_17970</name>
    <name evidence="16" type="ORF">HJ568_11225</name>
</gene>
<dbReference type="InterPro" id="IPR050398">
    <property type="entry name" value="HssS/ArlS-like"/>
</dbReference>
<keyword evidence="8" id="KW-0547">Nucleotide-binding</keyword>
<organism evidence="17 18">
    <name type="scientific">Vibrio breoganii</name>
    <dbReference type="NCBI Taxonomy" id="553239"/>
    <lineage>
        <taxon>Bacteria</taxon>
        <taxon>Pseudomonadati</taxon>
        <taxon>Pseudomonadota</taxon>
        <taxon>Gammaproteobacteria</taxon>
        <taxon>Vibrionales</taxon>
        <taxon>Vibrionaceae</taxon>
        <taxon>Vibrio</taxon>
    </lineage>
</organism>
<reference evidence="17" key="3">
    <citation type="journal article" date="2018" name="Nature">
        <title>A major lineage of non-tailed dsDNA viruses as unrecognized killers of marine bacteria.</title>
        <authorList>
            <person name="Kauffman K.M."/>
            <person name="Hussain F.A."/>
            <person name="Yang J."/>
            <person name="Arevalo P."/>
            <person name="Brown J.M."/>
            <person name="Chang W.K."/>
            <person name="VanInsberghe D."/>
            <person name="Elsherbini J."/>
            <person name="Sharma R.S."/>
            <person name="Cutler M.B."/>
            <person name="Kelly L."/>
            <person name="Polz M.F."/>
        </authorList>
    </citation>
    <scope>NUCLEOTIDE SEQUENCE</scope>
    <source>
        <strain evidence="17">10N.222.49.A5</strain>
    </source>
</reference>
<reference evidence="17" key="2">
    <citation type="submission" date="2016-07" db="EMBL/GenBank/DDBJ databases">
        <authorList>
            <person name="Kauffman K."/>
            <person name="Arevalo P."/>
            <person name="Polz M.F."/>
        </authorList>
    </citation>
    <scope>NUCLEOTIDE SEQUENCE</scope>
    <source>
        <strain evidence="17">10N.222.49.A5</strain>
    </source>
</reference>
<comment type="caution">
    <text evidence="17">The sequence shown here is derived from an EMBL/GenBank/DDBJ whole genome shotgun (WGS) entry which is preliminary data.</text>
</comment>
<proteinExistence type="predicted"/>
<reference evidence="18" key="1">
    <citation type="submission" date="2016-07" db="EMBL/GenBank/DDBJ databases">
        <title>Nontailed viruses are major unrecognized killers of bacteria in the ocean.</title>
        <authorList>
            <person name="Kauffman K."/>
            <person name="Hussain F."/>
            <person name="Yang J."/>
            <person name="Arevalo P."/>
            <person name="Brown J."/>
            <person name="Cutler M."/>
            <person name="Kelly L."/>
            <person name="Polz M.F."/>
        </authorList>
    </citation>
    <scope>NUCLEOTIDE SEQUENCE [LARGE SCALE GENOMIC DNA]</scope>
    <source>
        <strain evidence="18">10N.222.49.A5</strain>
    </source>
</reference>
<reference evidence="16 19" key="4">
    <citation type="submission" date="2020-04" db="EMBL/GenBank/DDBJ databases">
        <title>WGS-Seq of Vibrio isolated by the O'Toole Lab.</title>
        <authorList>
            <person name="Mckone K.P."/>
            <person name="Whitaker R."/>
            <person name="Sevigney J.L."/>
            <person name="Herring J.B."/>
            <person name="O'Toole G."/>
        </authorList>
    </citation>
    <scope>NUCLEOTIDE SEQUENCE [LARGE SCALE GENOMIC DNA]</scope>
    <source>
        <strain evidence="16 19">BS_02</strain>
    </source>
</reference>
<keyword evidence="9 17" id="KW-0418">Kinase</keyword>
<dbReference type="PANTHER" id="PTHR45528">
    <property type="entry name" value="SENSOR HISTIDINE KINASE CPXA"/>
    <property type="match status" value="1"/>
</dbReference>
<protein>
    <recommendedName>
        <fullName evidence="3">histidine kinase</fullName>
        <ecNumber evidence="3">2.7.13.3</ecNumber>
    </recommendedName>
</protein>
<evidence type="ECO:0000256" key="11">
    <source>
        <dbReference type="ARBA" id="ARBA00022989"/>
    </source>
</evidence>
<evidence type="ECO:0000313" key="19">
    <source>
        <dbReference type="Proteomes" id="UP000590068"/>
    </source>
</evidence>
<evidence type="ECO:0000256" key="13">
    <source>
        <dbReference type="ARBA" id="ARBA00023136"/>
    </source>
</evidence>
<dbReference type="Gene3D" id="3.30.565.10">
    <property type="entry name" value="Histidine kinase-like ATPase, C-terminal domain"/>
    <property type="match status" value="1"/>
</dbReference>
<feature type="transmembrane region" description="Helical" evidence="14">
    <location>
        <begin position="9"/>
        <end position="35"/>
    </location>
</feature>
<keyword evidence="5" id="KW-0597">Phosphoprotein</keyword>
<keyword evidence="12" id="KW-0902">Two-component regulatory system</keyword>
<feature type="domain" description="Histidine kinase" evidence="15">
    <location>
        <begin position="228"/>
        <end position="420"/>
    </location>
</feature>
<comment type="subcellular location">
    <subcellularLocation>
        <location evidence="2">Cell membrane</location>
        <topology evidence="2">Multi-pass membrane protein</topology>
    </subcellularLocation>
</comment>
<evidence type="ECO:0000313" key="16">
    <source>
        <dbReference type="EMBL" id="NMR70548.1"/>
    </source>
</evidence>
<dbReference type="SUPFAM" id="SSF55874">
    <property type="entry name" value="ATPase domain of HSP90 chaperone/DNA topoisomerase II/histidine kinase"/>
    <property type="match status" value="1"/>
</dbReference>
<keyword evidence="19" id="KW-1185">Reference proteome</keyword>
<name>A0AAP8MSU5_9VIBR</name>
<evidence type="ECO:0000256" key="8">
    <source>
        <dbReference type="ARBA" id="ARBA00022741"/>
    </source>
</evidence>
<evidence type="ECO:0000256" key="7">
    <source>
        <dbReference type="ARBA" id="ARBA00022692"/>
    </source>
</evidence>